<gene>
    <name evidence="4" type="ORF">GPECTOR_13g808</name>
</gene>
<dbReference type="Pfam" id="PF24606">
    <property type="entry name" value="CEMIP_beta-hel"/>
    <property type="match status" value="1"/>
</dbReference>
<keyword evidence="5" id="KW-1185">Reference proteome</keyword>
<dbReference type="InterPro" id="IPR019316">
    <property type="entry name" value="G8_domain"/>
</dbReference>
<comment type="caution">
    <text evidence="4">The sequence shown here is derived from an EMBL/GenBank/DDBJ whole genome shotgun (WGS) entry which is preliminary data.</text>
</comment>
<sequence length="1262" mass="135783">MGSPTCRLRSAISITFAPAAGMDSLFMTLTATRNGVVDMHGALFAPTWTRLSQTANAGARWVAVQQAVNWLPGQLVAVPTSIWKDECRNQNEVRVIESISGDGMNITFTTPLSFRHYGGPEYQTEVVLLSRNILLQGSPETAAQKAGGHVRIGSASARFRGVMTYRMGNQLRMGSYPFHFHLSGEVTGISYLTDNSVYNSYHRCYTMHGTYGLVVANNTAFHVHGSCYYIEDGVEERNVVDGNFAGFVHPLGRADTCTAIASVASTITINQTDTLLIPSDWAASCFYITNPYNFVTNNAASGGTTGYSFLRLAKPVGDYRDEPVEPFKRPVGSFDSNTAHSSGYHWGEGAAIYVGGNLQYAKDNLTLQYQIFVSQFDPSHITTMRSMRLVNVTPEALVYNPPAKGGLWRFFQFLDSDGSFTGSGRPTIAASYSPFTDTGPGPVCNATLVKNGAVCTTYNYWRTDDFCSTASPLGPLGYIIGGVQGRFLGLGMGRPSPRLTNDFDAGYVTQFGYKGANRRYTILTRVEGITGLTGKQGWYVHWTLGAPKFHSIRVEQIPRGSSIIYATRYPAGTTFSIVRMHSYLLPNSILAAGKSLADVLNSQTGEVYYFDGKILYLKLIDTAELPYLGRTAAINGGAMVPGIRTTMVQYNVSARIPPAACPSTPVPAQNGQNFTAQFCPMKGSVGNYTPPAITVPYDQWHLPYCAQIAPPVALCAAFGESAADCTCPALAGRCEELSSSWLAASSLEMAALVAKTRGYCAVTCGRCEENKEFCMDMVPPSGLSGGLTCAQLAPLGRCHELVPKGYCLDTHHLRNRAEPEVMAAGFDVLGPSSNGYNIYMKTGIDPAPKGSYTFGSPAAAYRGASGLLFNLTQISGTAWHVQLQDSSNMAMYSSQQATIPSGSSWQQLCLRNATKPAAQAAPAWARFKLSAMYAGFEAAGSSSDNYSVWINDSGSPANAKGTFSFGTAAAAFTGAAGLSVSLTRTTGVEWNAQLAGPRLELLTGKLYTFCVWACLKPRPVQATPAQASVVLYDSTTQTVYARHQTNITATWKQLCAPRAAKPEGLASSATWGQFKVNFGTAVDTFYFDHATIRPSVMTAGFESSGSTSDGYRVYTYSSGNASADAKVTYAFGDREATYSGGGGFAATVSRATGTYWHVQLVGPRLELLAGKLYTFCVWARLKPGPGQDTSTRVTALLQDTTILTAYARYQTNITITWQQLCLPRAAKPEGQGGVVWAEFKLSIGAAVNTYNFDQAAITVEEA</sequence>
<feature type="domain" description="G8" evidence="3">
    <location>
        <begin position="1"/>
        <end position="53"/>
    </location>
</feature>
<dbReference type="PANTHER" id="PTHR47687:SF4">
    <property type="entry name" value="G8 DOMAIN-CONTAINING PROTEIN DDB_G0286311-RELATED"/>
    <property type="match status" value="1"/>
</dbReference>
<dbReference type="InterPro" id="IPR055401">
    <property type="entry name" value="CEMIP_beta-hel_dom"/>
</dbReference>
<keyword evidence="1" id="KW-0325">Glycoprotein</keyword>
<dbReference type="Gene3D" id="2.60.120.260">
    <property type="entry name" value="Galactose-binding domain-like"/>
    <property type="match status" value="2"/>
</dbReference>
<evidence type="ECO:0000313" key="4">
    <source>
        <dbReference type="EMBL" id="KXZ51321.1"/>
    </source>
</evidence>
<dbReference type="OrthoDB" id="2016282at2759"/>
<evidence type="ECO:0000256" key="1">
    <source>
        <dbReference type="ARBA" id="ARBA00023180"/>
    </source>
</evidence>
<evidence type="ECO:0000313" key="5">
    <source>
        <dbReference type="Proteomes" id="UP000075714"/>
    </source>
</evidence>
<evidence type="ECO:0000256" key="2">
    <source>
        <dbReference type="ARBA" id="ARBA00038413"/>
    </source>
</evidence>
<reference evidence="5" key="1">
    <citation type="journal article" date="2016" name="Nat. Commun.">
        <title>The Gonium pectorale genome demonstrates co-option of cell cycle regulation during the evolution of multicellularity.</title>
        <authorList>
            <person name="Hanschen E.R."/>
            <person name="Marriage T.N."/>
            <person name="Ferris P.J."/>
            <person name="Hamaji T."/>
            <person name="Toyoda A."/>
            <person name="Fujiyama A."/>
            <person name="Neme R."/>
            <person name="Noguchi H."/>
            <person name="Minakuchi Y."/>
            <person name="Suzuki M."/>
            <person name="Kawai-Toyooka H."/>
            <person name="Smith D.R."/>
            <person name="Sparks H."/>
            <person name="Anderson J."/>
            <person name="Bakaric R."/>
            <person name="Luria V."/>
            <person name="Karger A."/>
            <person name="Kirschner M.W."/>
            <person name="Durand P.M."/>
            <person name="Michod R.E."/>
            <person name="Nozaki H."/>
            <person name="Olson B.J."/>
        </authorList>
    </citation>
    <scope>NUCLEOTIDE SEQUENCE [LARGE SCALE GENOMIC DNA]</scope>
    <source>
        <strain evidence="5">NIES-2863</strain>
    </source>
</reference>
<dbReference type="SUPFAM" id="SSF49785">
    <property type="entry name" value="Galactose-binding domain-like"/>
    <property type="match status" value="1"/>
</dbReference>
<dbReference type="PROSITE" id="PS51484">
    <property type="entry name" value="G8"/>
    <property type="match status" value="1"/>
</dbReference>
<dbReference type="InterPro" id="IPR052334">
    <property type="entry name" value="G8_domain-comF-like"/>
</dbReference>
<proteinExistence type="inferred from homology"/>
<comment type="similarity">
    <text evidence="2">Belongs to the comF family.</text>
</comment>
<organism evidence="4 5">
    <name type="scientific">Gonium pectorale</name>
    <name type="common">Green alga</name>
    <dbReference type="NCBI Taxonomy" id="33097"/>
    <lineage>
        <taxon>Eukaryota</taxon>
        <taxon>Viridiplantae</taxon>
        <taxon>Chlorophyta</taxon>
        <taxon>core chlorophytes</taxon>
        <taxon>Chlorophyceae</taxon>
        <taxon>CS clade</taxon>
        <taxon>Chlamydomonadales</taxon>
        <taxon>Volvocaceae</taxon>
        <taxon>Gonium</taxon>
    </lineage>
</organism>
<dbReference type="InterPro" id="IPR008979">
    <property type="entry name" value="Galactose-bd-like_sf"/>
</dbReference>
<dbReference type="Proteomes" id="UP000075714">
    <property type="component" value="Unassembled WGS sequence"/>
</dbReference>
<name>A0A150GNF1_GONPE</name>
<dbReference type="EMBL" id="LSYV01000014">
    <property type="protein sequence ID" value="KXZ51321.1"/>
    <property type="molecule type" value="Genomic_DNA"/>
</dbReference>
<dbReference type="AlphaFoldDB" id="A0A150GNF1"/>
<protein>
    <recommendedName>
        <fullName evidence="3">G8 domain-containing protein</fullName>
    </recommendedName>
</protein>
<dbReference type="PANTHER" id="PTHR47687">
    <property type="entry name" value="G8 DOMAIN-CONTAINING PROTEIN DDB_G0288475-RELATED"/>
    <property type="match status" value="1"/>
</dbReference>
<accession>A0A150GNF1</accession>
<evidence type="ECO:0000259" key="3">
    <source>
        <dbReference type="PROSITE" id="PS51484"/>
    </source>
</evidence>